<keyword evidence="1" id="KW-0812">Transmembrane</keyword>
<dbReference type="EMBL" id="PVNK01000221">
    <property type="protein sequence ID" value="PRP92180.1"/>
    <property type="molecule type" value="Genomic_DNA"/>
</dbReference>
<name>A0A2S9XHG5_9BACT</name>
<gene>
    <name evidence="2" type="ORF">ENSA5_51290</name>
</gene>
<comment type="caution">
    <text evidence="2">The sequence shown here is derived from an EMBL/GenBank/DDBJ whole genome shotgun (WGS) entry which is preliminary data.</text>
</comment>
<protein>
    <submittedName>
        <fullName evidence="2">Uncharacterized protein</fullName>
    </submittedName>
</protein>
<proteinExistence type="predicted"/>
<dbReference type="AlphaFoldDB" id="A0A2S9XHG5"/>
<evidence type="ECO:0000256" key="1">
    <source>
        <dbReference type="SAM" id="Phobius"/>
    </source>
</evidence>
<feature type="transmembrane region" description="Helical" evidence="1">
    <location>
        <begin position="76"/>
        <end position="93"/>
    </location>
</feature>
<keyword evidence="1" id="KW-0472">Membrane</keyword>
<dbReference type="Proteomes" id="UP000237968">
    <property type="component" value="Unassembled WGS sequence"/>
</dbReference>
<keyword evidence="3" id="KW-1185">Reference proteome</keyword>
<sequence length="173" mass="18790">MSRGGRDPGFETVKLSTREVRLRARPRPLDSSESPAVSPTMIVTLRDRPWGTEVHGRFVRASSWAESAMELTRTTLTLLLVTGLLTTCGLIAWPELAVAGVVAYALASVATLGLCLRVLTSPFRAGMREYGPALRGLAGELLVPHALPEVDGSADPFRLGELERRRLDLDTKP</sequence>
<reference evidence="2 3" key="1">
    <citation type="submission" date="2018-03" db="EMBL/GenBank/DDBJ databases">
        <title>Draft Genome Sequences of the Obligatory Marine Myxobacteria Enhygromyxa salina SWB005.</title>
        <authorList>
            <person name="Poehlein A."/>
            <person name="Moghaddam J.A."/>
            <person name="Harms H."/>
            <person name="Alanjari M."/>
            <person name="Koenig G.M."/>
            <person name="Daniel R."/>
            <person name="Schaeberle T.F."/>
        </authorList>
    </citation>
    <scope>NUCLEOTIDE SEQUENCE [LARGE SCALE GENOMIC DNA]</scope>
    <source>
        <strain evidence="2 3">SWB005</strain>
    </source>
</reference>
<feature type="transmembrane region" description="Helical" evidence="1">
    <location>
        <begin position="99"/>
        <end position="119"/>
    </location>
</feature>
<evidence type="ECO:0000313" key="2">
    <source>
        <dbReference type="EMBL" id="PRP92180.1"/>
    </source>
</evidence>
<organism evidence="2 3">
    <name type="scientific">Enhygromyxa salina</name>
    <dbReference type="NCBI Taxonomy" id="215803"/>
    <lineage>
        <taxon>Bacteria</taxon>
        <taxon>Pseudomonadati</taxon>
        <taxon>Myxococcota</taxon>
        <taxon>Polyangia</taxon>
        <taxon>Nannocystales</taxon>
        <taxon>Nannocystaceae</taxon>
        <taxon>Enhygromyxa</taxon>
    </lineage>
</organism>
<keyword evidence="1" id="KW-1133">Transmembrane helix</keyword>
<evidence type="ECO:0000313" key="3">
    <source>
        <dbReference type="Proteomes" id="UP000237968"/>
    </source>
</evidence>
<accession>A0A2S9XHG5</accession>